<dbReference type="AlphaFoldDB" id="A0A9N9GM64"/>
<name>A0A9N9GM64_9GLOM</name>
<dbReference type="EMBL" id="CAJVQA010005428">
    <property type="protein sequence ID" value="CAG8620586.1"/>
    <property type="molecule type" value="Genomic_DNA"/>
</dbReference>
<protein>
    <submittedName>
        <fullName evidence="1">8596_t:CDS:1</fullName>
    </submittedName>
</protein>
<accession>A0A9N9GM64</accession>
<proteinExistence type="predicted"/>
<evidence type="ECO:0000313" key="2">
    <source>
        <dbReference type="Proteomes" id="UP000789759"/>
    </source>
</evidence>
<comment type="caution">
    <text evidence="1">The sequence shown here is derived from an EMBL/GenBank/DDBJ whole genome shotgun (WGS) entry which is preliminary data.</text>
</comment>
<organism evidence="1 2">
    <name type="scientific">Cetraspora pellucida</name>
    <dbReference type="NCBI Taxonomy" id="1433469"/>
    <lineage>
        <taxon>Eukaryota</taxon>
        <taxon>Fungi</taxon>
        <taxon>Fungi incertae sedis</taxon>
        <taxon>Mucoromycota</taxon>
        <taxon>Glomeromycotina</taxon>
        <taxon>Glomeromycetes</taxon>
        <taxon>Diversisporales</taxon>
        <taxon>Gigasporaceae</taxon>
        <taxon>Cetraspora</taxon>
    </lineage>
</organism>
<dbReference type="OrthoDB" id="2420179at2759"/>
<keyword evidence="2" id="KW-1185">Reference proteome</keyword>
<dbReference type="Proteomes" id="UP000789759">
    <property type="component" value="Unassembled WGS sequence"/>
</dbReference>
<reference evidence="1" key="1">
    <citation type="submission" date="2021-06" db="EMBL/GenBank/DDBJ databases">
        <authorList>
            <person name="Kallberg Y."/>
            <person name="Tangrot J."/>
            <person name="Rosling A."/>
        </authorList>
    </citation>
    <scope>NUCLEOTIDE SEQUENCE</scope>
    <source>
        <strain evidence="1">FL966</strain>
    </source>
</reference>
<gene>
    <name evidence="1" type="ORF">CPELLU_LOCUS7902</name>
</gene>
<sequence>MPFVNEMKELEKRIIIDIQRTKSFVIASLKNLTADLSQRNNLAKIKRHGVLRECHTCSIVKDFWTSSNLDLLLVSYYYHLTNSQFEKISAVLTEQRGKELATKYGLHLQLSILDKLKYKRHL</sequence>
<evidence type="ECO:0000313" key="1">
    <source>
        <dbReference type="EMBL" id="CAG8620586.1"/>
    </source>
</evidence>